<dbReference type="Gene3D" id="3.30.310.50">
    <property type="entry name" value="Alpha-D-phosphohexomutase, C-terminal domain"/>
    <property type="match status" value="1"/>
</dbReference>
<organism evidence="1 2">
    <name type="scientific">Pseudaminobacter salicylatoxidans</name>
    <dbReference type="NCBI Taxonomy" id="93369"/>
    <lineage>
        <taxon>Bacteria</taxon>
        <taxon>Pseudomonadati</taxon>
        <taxon>Pseudomonadota</taxon>
        <taxon>Alphaproteobacteria</taxon>
        <taxon>Hyphomicrobiales</taxon>
        <taxon>Phyllobacteriaceae</taxon>
        <taxon>Pseudaminobacter</taxon>
    </lineage>
</organism>
<dbReference type="Proteomes" id="UP000245396">
    <property type="component" value="Unassembled WGS sequence"/>
</dbReference>
<sequence length="93" mass="10607">MARSKAVVETKNASRYLQQLCKHWSHKFTVDFTPTEGRIDFGDGRVVELQANEASLSVEVDSPDLQRLEQVVADHIVRFAFREELTFVWTPAG</sequence>
<name>A0A316C862_PSESE</name>
<keyword evidence="2" id="KW-1185">Reference proteome</keyword>
<evidence type="ECO:0000313" key="1">
    <source>
        <dbReference type="EMBL" id="PWJ85982.1"/>
    </source>
</evidence>
<dbReference type="EMBL" id="QGGG01000002">
    <property type="protein sequence ID" value="PWJ85982.1"/>
    <property type="molecule type" value="Genomic_DNA"/>
</dbReference>
<evidence type="ECO:0008006" key="3">
    <source>
        <dbReference type="Google" id="ProtNLM"/>
    </source>
</evidence>
<dbReference type="InterPro" id="IPR014543">
    <property type="entry name" value="UCP028291"/>
</dbReference>
<protein>
    <recommendedName>
        <fullName evidence="3">DUF2218 domain-containing protein</fullName>
    </recommendedName>
</protein>
<proteinExistence type="predicted"/>
<dbReference type="Pfam" id="PF09981">
    <property type="entry name" value="DUF2218"/>
    <property type="match status" value="1"/>
</dbReference>
<dbReference type="AlphaFoldDB" id="A0A316C862"/>
<reference evidence="1 2" key="1">
    <citation type="submission" date="2018-05" db="EMBL/GenBank/DDBJ databases">
        <title>Genomic Encyclopedia of Type Strains, Phase IV (KMG-IV): sequencing the most valuable type-strain genomes for metagenomic binning, comparative biology and taxonomic classification.</title>
        <authorList>
            <person name="Goeker M."/>
        </authorList>
    </citation>
    <scope>NUCLEOTIDE SEQUENCE [LARGE SCALE GENOMIC DNA]</scope>
    <source>
        <strain evidence="1 2">DSM 6986</strain>
    </source>
</reference>
<dbReference type="OrthoDB" id="9806511at2"/>
<dbReference type="STRING" id="1192868.GCA_000304395_03669"/>
<dbReference type="PIRSF" id="PIRSF028291">
    <property type="entry name" value="UCP028291"/>
    <property type="match status" value="1"/>
</dbReference>
<gene>
    <name evidence="1" type="ORF">C7441_102433</name>
</gene>
<dbReference type="RefSeq" id="WP_109611881.1">
    <property type="nucleotide sequence ID" value="NZ_QGGG01000002.1"/>
</dbReference>
<accession>A0A316C862</accession>
<evidence type="ECO:0000313" key="2">
    <source>
        <dbReference type="Proteomes" id="UP000245396"/>
    </source>
</evidence>
<comment type="caution">
    <text evidence="1">The sequence shown here is derived from an EMBL/GenBank/DDBJ whole genome shotgun (WGS) entry which is preliminary data.</text>
</comment>